<dbReference type="SUPFAM" id="SSF88713">
    <property type="entry name" value="Glycoside hydrolase/deacetylase"/>
    <property type="match status" value="1"/>
</dbReference>
<evidence type="ECO:0000256" key="2">
    <source>
        <dbReference type="ARBA" id="ARBA00022729"/>
    </source>
</evidence>
<keyword evidence="5" id="KW-1185">Reference proteome</keyword>
<dbReference type="STRING" id="216903.SAMN05444371_0128"/>
<sequence>MPEIIIFGKVFFLMSFKTRFFRIINPISKCFSFGGFSGFLPAGQLVLVYHLVSDEDVKHAKHLFPYRSAAQFEKDLDFLSKNFEFINWEDYLSRKKTSRPGILLTFDDGYSEFSDVIAPILLRKGIFAIHYINPKFIDNKDMMWRNKASLIVSEIIENESLQRKLIQYTDFGNDLNHDTNSILKINYQNRKKLDDIAIHLEIDFDNYLLKNPVYLTTSQLNRLKTDGFGFASHGWDHPLYNQLSLAGQLENTQKSFDYMQEHQFLKDSFAFPFTDHLIKNDFFDSVFRQNPDLKVTFGAAGLKQDSYPKNIQRIPIEIGTYSAEAILKNEIIYYYLLKSVNKNTINRS</sequence>
<keyword evidence="2" id="KW-0732">Signal</keyword>
<accession>A0A1M6N217</accession>
<dbReference type="GO" id="GO:0016810">
    <property type="term" value="F:hydrolase activity, acting on carbon-nitrogen (but not peptide) bonds"/>
    <property type="evidence" value="ECO:0007669"/>
    <property type="project" value="InterPro"/>
</dbReference>
<comment type="subcellular location">
    <subcellularLocation>
        <location evidence="1">Secreted</location>
    </subcellularLocation>
</comment>
<dbReference type="PANTHER" id="PTHR34216">
    <property type="match status" value="1"/>
</dbReference>
<dbReference type="CDD" id="cd10918">
    <property type="entry name" value="CE4_NodB_like_5s_6s"/>
    <property type="match status" value="1"/>
</dbReference>
<dbReference type="InterPro" id="IPR002509">
    <property type="entry name" value="NODB_dom"/>
</dbReference>
<protein>
    <submittedName>
        <fullName evidence="4">Polysaccharide deacetylase</fullName>
    </submittedName>
</protein>
<gene>
    <name evidence="4" type="ORF">SAMN05444371_0128</name>
</gene>
<proteinExistence type="predicted"/>
<organism evidence="4 5">
    <name type="scientific">Epilithonimonas mollis</name>
    <dbReference type="NCBI Taxonomy" id="216903"/>
    <lineage>
        <taxon>Bacteria</taxon>
        <taxon>Pseudomonadati</taxon>
        <taxon>Bacteroidota</taxon>
        <taxon>Flavobacteriia</taxon>
        <taxon>Flavobacteriales</taxon>
        <taxon>Weeksellaceae</taxon>
        <taxon>Chryseobacterium group</taxon>
        <taxon>Epilithonimonas</taxon>
    </lineage>
</organism>
<dbReference type="EMBL" id="FRAM01000001">
    <property type="protein sequence ID" value="SHJ89698.1"/>
    <property type="molecule type" value="Genomic_DNA"/>
</dbReference>
<dbReference type="GO" id="GO:0005975">
    <property type="term" value="P:carbohydrate metabolic process"/>
    <property type="evidence" value="ECO:0007669"/>
    <property type="project" value="InterPro"/>
</dbReference>
<reference evidence="5" key="1">
    <citation type="submission" date="2016-11" db="EMBL/GenBank/DDBJ databases">
        <authorList>
            <person name="Varghese N."/>
            <person name="Submissions S."/>
        </authorList>
    </citation>
    <scope>NUCLEOTIDE SEQUENCE [LARGE SCALE GENOMIC DNA]</scope>
    <source>
        <strain evidence="5">DSM 18016</strain>
    </source>
</reference>
<dbReference type="InterPro" id="IPR051398">
    <property type="entry name" value="Polysacch_Deacetylase"/>
</dbReference>
<dbReference type="Proteomes" id="UP000184498">
    <property type="component" value="Unassembled WGS sequence"/>
</dbReference>
<dbReference type="Gene3D" id="3.20.20.370">
    <property type="entry name" value="Glycoside hydrolase/deacetylase"/>
    <property type="match status" value="1"/>
</dbReference>
<evidence type="ECO:0000259" key="3">
    <source>
        <dbReference type="Pfam" id="PF01522"/>
    </source>
</evidence>
<feature type="domain" description="NodB homology" evidence="3">
    <location>
        <begin position="95"/>
        <end position="262"/>
    </location>
</feature>
<dbReference type="InterPro" id="IPR011330">
    <property type="entry name" value="Glyco_hydro/deAcase_b/a-brl"/>
</dbReference>
<dbReference type="PANTHER" id="PTHR34216:SF3">
    <property type="entry name" value="POLY-BETA-1,6-N-ACETYL-D-GLUCOSAMINE N-DEACETYLASE"/>
    <property type="match status" value="1"/>
</dbReference>
<evidence type="ECO:0000256" key="1">
    <source>
        <dbReference type="ARBA" id="ARBA00004613"/>
    </source>
</evidence>
<evidence type="ECO:0000313" key="4">
    <source>
        <dbReference type="EMBL" id="SHJ89698.1"/>
    </source>
</evidence>
<dbReference type="AlphaFoldDB" id="A0A1M6N217"/>
<dbReference type="Pfam" id="PF01522">
    <property type="entry name" value="Polysacc_deac_1"/>
    <property type="match status" value="1"/>
</dbReference>
<name>A0A1M6N217_9FLAO</name>
<evidence type="ECO:0000313" key="5">
    <source>
        <dbReference type="Proteomes" id="UP000184498"/>
    </source>
</evidence>
<dbReference type="GO" id="GO:0005576">
    <property type="term" value="C:extracellular region"/>
    <property type="evidence" value="ECO:0007669"/>
    <property type="project" value="UniProtKB-SubCell"/>
</dbReference>